<feature type="chain" id="PRO_5042876256" description="Tyrosinase copper-binding domain-containing protein" evidence="3">
    <location>
        <begin position="29"/>
        <end position="391"/>
    </location>
</feature>
<dbReference type="GO" id="GO:0016491">
    <property type="term" value="F:oxidoreductase activity"/>
    <property type="evidence" value="ECO:0007669"/>
    <property type="project" value="UniProtKB-KW"/>
</dbReference>
<keyword evidence="1" id="KW-0479">Metal-binding</keyword>
<dbReference type="AlphaFoldDB" id="A0AAN8MV17"/>
<dbReference type="PROSITE" id="PS00497">
    <property type="entry name" value="TYROSINASE_1"/>
    <property type="match status" value="1"/>
</dbReference>
<dbReference type="InterPro" id="IPR002227">
    <property type="entry name" value="Tyrosinase_Cu-bd"/>
</dbReference>
<dbReference type="Gene3D" id="1.10.1280.10">
    <property type="entry name" value="Di-copper center containing domain from catechol oxidase"/>
    <property type="match status" value="1"/>
</dbReference>
<feature type="signal peptide" evidence="3">
    <location>
        <begin position="1"/>
        <end position="28"/>
    </location>
</feature>
<dbReference type="Pfam" id="PF00264">
    <property type="entry name" value="Tyrosinase"/>
    <property type="match status" value="1"/>
</dbReference>
<dbReference type="EMBL" id="JAVHNR010000005">
    <property type="protein sequence ID" value="KAK6342348.1"/>
    <property type="molecule type" value="Genomic_DNA"/>
</dbReference>
<keyword evidence="3" id="KW-0732">Signal</keyword>
<dbReference type="PRINTS" id="PR00092">
    <property type="entry name" value="TYROSINASE"/>
</dbReference>
<dbReference type="InterPro" id="IPR008922">
    <property type="entry name" value="Di-copper_centre_dom_sf"/>
</dbReference>
<dbReference type="PROSITE" id="PS00498">
    <property type="entry name" value="TYROSINASE_2"/>
    <property type="match status" value="1"/>
</dbReference>
<gene>
    <name evidence="6" type="ORF">TWF718_007750</name>
</gene>
<accession>A0AAN8MV17</accession>
<name>A0AAN8MV17_9PEZI</name>
<sequence>MAIMSVAGRRIMYLVTLVLLLCSTSVFSAPASGGWGNNTPTTTFGTCNKIYIRKEWRDMTANDRSSFLRSMNLILKKEGRTPRSVWSGAVSRYDDLVATHINQTFEVHYVGHFLPFHRYYTWTLEKMLRDETNYSGPFPYWDWHRDVGQGDAKFFNSPIWDPELGFGGNGEFLPVPAEQAAFAVPGRTGGGCVTTGAFKNMTVNLGPGNSFTENPRCLTRDMSPYFSGRYLSQNQTKITLQAPNFYAFDVIVEGGPSFEASGVHGGGHYGIGGTLGTMGDLYISPGDPAFWLHHANLDRVWWSWQKLNYPARLTDFGGPSCLMDYYVPGQTQKCANATLDIVLDLGYADLVKRNVKTGYNTTKEIKVTVEDVMNIRNMCYDYDTLLNPSTL</sequence>
<evidence type="ECO:0000313" key="6">
    <source>
        <dbReference type="EMBL" id="KAK6342348.1"/>
    </source>
</evidence>
<dbReference type="PANTHER" id="PTHR11474:SF125">
    <property type="entry name" value="N-ACETYL-6-HYDROXYTRYPTOPHAN OXIDASE IVOB-RELATED"/>
    <property type="match status" value="1"/>
</dbReference>
<evidence type="ECO:0000313" key="7">
    <source>
        <dbReference type="Proteomes" id="UP001313282"/>
    </source>
</evidence>
<dbReference type="Proteomes" id="UP001313282">
    <property type="component" value="Unassembled WGS sequence"/>
</dbReference>
<evidence type="ECO:0000256" key="1">
    <source>
        <dbReference type="ARBA" id="ARBA00022723"/>
    </source>
</evidence>
<dbReference type="SUPFAM" id="SSF48056">
    <property type="entry name" value="Di-copper centre-containing domain"/>
    <property type="match status" value="1"/>
</dbReference>
<evidence type="ECO:0000259" key="5">
    <source>
        <dbReference type="PROSITE" id="PS00498"/>
    </source>
</evidence>
<evidence type="ECO:0000256" key="3">
    <source>
        <dbReference type="SAM" id="SignalP"/>
    </source>
</evidence>
<evidence type="ECO:0000259" key="4">
    <source>
        <dbReference type="PROSITE" id="PS00497"/>
    </source>
</evidence>
<proteinExistence type="predicted"/>
<dbReference type="InterPro" id="IPR050316">
    <property type="entry name" value="Tyrosinase/Hemocyanin"/>
</dbReference>
<comment type="caution">
    <text evidence="6">The sequence shown here is derived from an EMBL/GenBank/DDBJ whole genome shotgun (WGS) entry which is preliminary data.</text>
</comment>
<feature type="domain" description="Tyrosinase copper-binding" evidence="5">
    <location>
        <begin position="287"/>
        <end position="298"/>
    </location>
</feature>
<keyword evidence="2" id="KW-0560">Oxidoreductase</keyword>
<keyword evidence="7" id="KW-1185">Reference proteome</keyword>
<evidence type="ECO:0000256" key="2">
    <source>
        <dbReference type="ARBA" id="ARBA00023002"/>
    </source>
</evidence>
<organism evidence="6 7">
    <name type="scientific">Orbilia javanica</name>
    <dbReference type="NCBI Taxonomy" id="47235"/>
    <lineage>
        <taxon>Eukaryota</taxon>
        <taxon>Fungi</taxon>
        <taxon>Dikarya</taxon>
        <taxon>Ascomycota</taxon>
        <taxon>Pezizomycotina</taxon>
        <taxon>Orbiliomycetes</taxon>
        <taxon>Orbiliales</taxon>
        <taxon>Orbiliaceae</taxon>
        <taxon>Orbilia</taxon>
    </lineage>
</organism>
<dbReference type="PANTHER" id="PTHR11474">
    <property type="entry name" value="TYROSINASE FAMILY MEMBER"/>
    <property type="match status" value="1"/>
</dbReference>
<feature type="domain" description="Tyrosinase copper-binding" evidence="4">
    <location>
        <begin position="108"/>
        <end position="125"/>
    </location>
</feature>
<reference evidence="6 7" key="1">
    <citation type="submission" date="2019-10" db="EMBL/GenBank/DDBJ databases">
        <authorList>
            <person name="Palmer J.M."/>
        </authorList>
    </citation>
    <scope>NUCLEOTIDE SEQUENCE [LARGE SCALE GENOMIC DNA]</scope>
    <source>
        <strain evidence="6 7">TWF718</strain>
    </source>
</reference>
<protein>
    <recommendedName>
        <fullName evidence="4 5">Tyrosinase copper-binding domain-containing protein</fullName>
    </recommendedName>
</protein>
<dbReference type="GO" id="GO:0046872">
    <property type="term" value="F:metal ion binding"/>
    <property type="evidence" value="ECO:0007669"/>
    <property type="project" value="UniProtKB-KW"/>
</dbReference>